<feature type="region of interest" description="Disordered" evidence="1">
    <location>
        <begin position="311"/>
        <end position="351"/>
    </location>
</feature>
<name>A0A4Z1NZD7_9PEZI</name>
<feature type="compositionally biased region" description="Low complexity" evidence="1">
    <location>
        <begin position="173"/>
        <end position="189"/>
    </location>
</feature>
<comment type="caution">
    <text evidence="2">The sequence shown here is derived from an EMBL/GenBank/DDBJ whole genome shotgun (WGS) entry which is preliminary data.</text>
</comment>
<evidence type="ECO:0000256" key="1">
    <source>
        <dbReference type="SAM" id="MobiDB-lite"/>
    </source>
</evidence>
<dbReference type="Proteomes" id="UP000298493">
    <property type="component" value="Unassembled WGS sequence"/>
</dbReference>
<gene>
    <name evidence="2" type="ORF">E6O75_ATG07652</name>
</gene>
<reference evidence="2 3" key="1">
    <citation type="submission" date="2019-04" db="EMBL/GenBank/DDBJ databases">
        <title>High contiguity whole genome sequence and gene annotation resource for two Venturia nashicola isolates.</title>
        <authorList>
            <person name="Prokchorchik M."/>
            <person name="Won K."/>
            <person name="Lee Y."/>
            <person name="Choi E.D."/>
            <person name="Segonzac C."/>
            <person name="Sohn K.H."/>
        </authorList>
    </citation>
    <scope>NUCLEOTIDE SEQUENCE [LARGE SCALE GENOMIC DNA]</scope>
    <source>
        <strain evidence="2 3">PRI2</strain>
    </source>
</reference>
<proteinExistence type="predicted"/>
<dbReference type="AlphaFoldDB" id="A0A4Z1NZD7"/>
<feature type="region of interest" description="Disordered" evidence="1">
    <location>
        <begin position="162"/>
        <end position="189"/>
    </location>
</feature>
<keyword evidence="3" id="KW-1185">Reference proteome</keyword>
<sequence length="351" mass="38407">MNLPYATLLYKPMLNTKDQPRLSEVQQAQLLTEGVQLLLEGHIYQQTHTASAVMQQGPDEGSLRSNKHNCSQKESSYFQRAMSIIKRTPLQQSCNKVPTRTHSSEKDKQRLAEFAKEKEVRRASLLAETGGPTESRSSCLLSSGSRSRTAPDAFFYRGAPASTKTSTATQVPASTKATSSTATAKSHASTKASASAEMLTAAKAIRELSSHTFHLQEVKHLHSHLEEDEDEDDSIWQKLNDLPEPVGTARTTNGLSFRPDHCNATSPRYLQDTFFGSSSSSIRRSTSEASSCQRDKIVDSRKEAVVIIISSSPDKVNSASEDAGRAPSDIFTDEETARGKDRGRVIISGQS</sequence>
<accession>A0A4Z1NZD7</accession>
<organism evidence="2 3">
    <name type="scientific">Venturia nashicola</name>
    <dbReference type="NCBI Taxonomy" id="86259"/>
    <lineage>
        <taxon>Eukaryota</taxon>
        <taxon>Fungi</taxon>
        <taxon>Dikarya</taxon>
        <taxon>Ascomycota</taxon>
        <taxon>Pezizomycotina</taxon>
        <taxon>Dothideomycetes</taxon>
        <taxon>Pleosporomycetidae</taxon>
        <taxon>Venturiales</taxon>
        <taxon>Venturiaceae</taxon>
        <taxon>Venturia</taxon>
    </lineage>
</organism>
<dbReference type="EMBL" id="SNSC02000011">
    <property type="protein sequence ID" value="TID20192.1"/>
    <property type="molecule type" value="Genomic_DNA"/>
</dbReference>
<feature type="region of interest" description="Disordered" evidence="1">
    <location>
        <begin position="125"/>
        <end position="147"/>
    </location>
</feature>
<feature type="compositionally biased region" description="Polar residues" evidence="1">
    <location>
        <begin position="162"/>
        <end position="172"/>
    </location>
</feature>
<evidence type="ECO:0000313" key="2">
    <source>
        <dbReference type="EMBL" id="TID20192.1"/>
    </source>
</evidence>
<feature type="compositionally biased region" description="Polar residues" evidence="1">
    <location>
        <begin position="311"/>
        <end position="320"/>
    </location>
</feature>
<evidence type="ECO:0000313" key="3">
    <source>
        <dbReference type="Proteomes" id="UP000298493"/>
    </source>
</evidence>
<feature type="compositionally biased region" description="Low complexity" evidence="1">
    <location>
        <begin position="135"/>
        <end position="147"/>
    </location>
</feature>
<feature type="compositionally biased region" description="Basic and acidic residues" evidence="1">
    <location>
        <begin position="335"/>
        <end position="344"/>
    </location>
</feature>
<protein>
    <submittedName>
        <fullName evidence="2">Uncharacterized protein</fullName>
    </submittedName>
</protein>